<proteinExistence type="inferred from homology"/>
<dbReference type="InterPro" id="IPR036817">
    <property type="entry name" value="Transthyretin/HIU_hydrolase_sf"/>
</dbReference>
<dbReference type="PRINTS" id="PR00189">
    <property type="entry name" value="TRNSTHYRETIN"/>
</dbReference>
<evidence type="ECO:0000256" key="1">
    <source>
        <dbReference type="ARBA" id="ARBA00001043"/>
    </source>
</evidence>
<dbReference type="PROSITE" id="PS00768">
    <property type="entry name" value="TRANSTHYRETIN_1"/>
    <property type="match status" value="1"/>
</dbReference>
<evidence type="ECO:0000256" key="6">
    <source>
        <dbReference type="ARBA" id="ARBA00022801"/>
    </source>
</evidence>
<evidence type="ECO:0000256" key="7">
    <source>
        <dbReference type="RuleBase" id="RU361270"/>
    </source>
</evidence>
<protein>
    <recommendedName>
        <fullName evidence="7">5-hydroxyisourate hydrolase</fullName>
        <shortName evidence="7">HIU hydrolase</shortName>
        <shortName evidence="7">HIUHase</shortName>
        <ecNumber evidence="7">3.5.2.17</ecNumber>
    </recommendedName>
</protein>
<evidence type="ECO:0000256" key="2">
    <source>
        <dbReference type="ARBA" id="ARBA00002704"/>
    </source>
</evidence>
<dbReference type="NCBIfam" id="TIGR02962">
    <property type="entry name" value="hdxy_isourate"/>
    <property type="match status" value="1"/>
</dbReference>
<gene>
    <name evidence="9" type="primary">uraH</name>
    <name evidence="9" type="ORF">GCM10022256_31030</name>
</gene>
<keyword evidence="10" id="KW-1185">Reference proteome</keyword>
<evidence type="ECO:0000313" key="10">
    <source>
        <dbReference type="Proteomes" id="UP001501594"/>
    </source>
</evidence>
<feature type="domain" description="Transthyretin/hydroxyisourate hydrolase" evidence="8">
    <location>
        <begin position="4"/>
        <end position="106"/>
    </location>
</feature>
<keyword evidence="6 7" id="KW-0378">Hydrolase</keyword>
<dbReference type="Gene3D" id="2.60.40.180">
    <property type="entry name" value="Transthyretin/hydroxyisourate hydrolase domain"/>
    <property type="match status" value="1"/>
</dbReference>
<dbReference type="Proteomes" id="UP001501594">
    <property type="component" value="Unassembled WGS sequence"/>
</dbReference>
<dbReference type="RefSeq" id="WP_344797812.1">
    <property type="nucleotide sequence ID" value="NZ_BAABAU010000004.1"/>
</dbReference>
<dbReference type="SUPFAM" id="SSF49472">
    <property type="entry name" value="Transthyretin (synonym: prealbumin)"/>
    <property type="match status" value="1"/>
</dbReference>
<accession>A0ABP8E603</accession>
<dbReference type="EC" id="3.5.2.17" evidence="7"/>
<comment type="caution">
    <text evidence="9">The sequence shown here is derived from an EMBL/GenBank/DDBJ whole genome shotgun (WGS) entry which is preliminary data.</text>
</comment>
<comment type="subunit">
    <text evidence="4 7">Homotetramer.</text>
</comment>
<comment type="similarity">
    <text evidence="3 7">Belongs to the transthyretin family. 5-hydroxyisourate hydrolase subfamily.</text>
</comment>
<dbReference type="PANTHER" id="PTHR10395">
    <property type="entry name" value="URICASE AND TRANSTHYRETIN-RELATED"/>
    <property type="match status" value="1"/>
</dbReference>
<reference evidence="10" key="1">
    <citation type="journal article" date="2019" name="Int. J. Syst. Evol. Microbiol.">
        <title>The Global Catalogue of Microorganisms (GCM) 10K type strain sequencing project: providing services to taxonomists for standard genome sequencing and annotation.</title>
        <authorList>
            <consortium name="The Broad Institute Genomics Platform"/>
            <consortium name="The Broad Institute Genome Sequencing Center for Infectious Disease"/>
            <person name="Wu L."/>
            <person name="Ma J."/>
        </authorList>
    </citation>
    <scope>NUCLEOTIDE SEQUENCE [LARGE SCALE GENOMIC DNA]</scope>
    <source>
        <strain evidence="10">JCM 17442</strain>
    </source>
</reference>
<name>A0ABP8E603_9MICO</name>
<dbReference type="EMBL" id="BAABAU010000004">
    <property type="protein sequence ID" value="GAA4267491.1"/>
    <property type="molecule type" value="Genomic_DNA"/>
</dbReference>
<evidence type="ECO:0000256" key="3">
    <source>
        <dbReference type="ARBA" id="ARBA00009850"/>
    </source>
</evidence>
<dbReference type="PANTHER" id="PTHR10395:SF7">
    <property type="entry name" value="5-HYDROXYISOURATE HYDROLASE"/>
    <property type="match status" value="1"/>
</dbReference>
<comment type="function">
    <text evidence="2">Catalyzes the hydrolysis of 5-hydroxyisourate (HIU) to 2-oxo-4-hydroxy-4-carboxy-5-ureidoimidazoline (OHCU).</text>
</comment>
<dbReference type="CDD" id="cd05822">
    <property type="entry name" value="TLP_HIUase"/>
    <property type="match status" value="1"/>
</dbReference>
<evidence type="ECO:0000313" key="9">
    <source>
        <dbReference type="EMBL" id="GAA4267491.1"/>
    </source>
</evidence>
<dbReference type="GO" id="GO:0016787">
    <property type="term" value="F:hydrolase activity"/>
    <property type="evidence" value="ECO:0007669"/>
    <property type="project" value="UniProtKB-KW"/>
</dbReference>
<keyword evidence="5 7" id="KW-0659">Purine metabolism</keyword>
<sequence>MSHVTTHVLDSSVGRPAAGVAVELQDATGVTLATGTTDADGRVADLGPDSLAPAAYRLVFATGEYFAASGTPAFYPRVTLDFSVADGAHYHVPLLLSPFAYSTYRGS</sequence>
<dbReference type="InterPro" id="IPR014306">
    <property type="entry name" value="Hydroxyisourate_hydrolase"/>
</dbReference>
<comment type="catalytic activity">
    <reaction evidence="1 7">
        <text>5-hydroxyisourate + H2O = 5-hydroxy-2-oxo-4-ureido-2,5-dihydro-1H-imidazole-5-carboxylate + H(+)</text>
        <dbReference type="Rhea" id="RHEA:23736"/>
        <dbReference type="ChEBI" id="CHEBI:15377"/>
        <dbReference type="ChEBI" id="CHEBI:15378"/>
        <dbReference type="ChEBI" id="CHEBI:18072"/>
        <dbReference type="ChEBI" id="CHEBI:58639"/>
        <dbReference type="EC" id="3.5.2.17"/>
    </reaction>
</comment>
<dbReference type="InterPro" id="IPR000895">
    <property type="entry name" value="Transthyretin/HIU_hydrolase"/>
</dbReference>
<dbReference type="InterPro" id="IPR023418">
    <property type="entry name" value="Thyroxine_BS"/>
</dbReference>
<dbReference type="Pfam" id="PF00576">
    <property type="entry name" value="Transthyretin"/>
    <property type="match status" value="1"/>
</dbReference>
<evidence type="ECO:0000256" key="5">
    <source>
        <dbReference type="ARBA" id="ARBA00022631"/>
    </source>
</evidence>
<evidence type="ECO:0000259" key="8">
    <source>
        <dbReference type="Pfam" id="PF00576"/>
    </source>
</evidence>
<evidence type="ECO:0000256" key="4">
    <source>
        <dbReference type="ARBA" id="ARBA00011881"/>
    </source>
</evidence>
<dbReference type="InterPro" id="IPR023416">
    <property type="entry name" value="Transthyretin/HIU_hydrolase_d"/>
</dbReference>
<organism evidence="9 10">
    <name type="scientific">Frondihabitans peucedani</name>
    <dbReference type="NCBI Taxonomy" id="598626"/>
    <lineage>
        <taxon>Bacteria</taxon>
        <taxon>Bacillati</taxon>
        <taxon>Actinomycetota</taxon>
        <taxon>Actinomycetes</taxon>
        <taxon>Micrococcales</taxon>
        <taxon>Microbacteriaceae</taxon>
        <taxon>Frondihabitans</taxon>
    </lineage>
</organism>